<evidence type="ECO:0000313" key="2">
    <source>
        <dbReference type="Proteomes" id="UP001055811"/>
    </source>
</evidence>
<accession>A0ACB9CR59</accession>
<keyword evidence="2" id="KW-1185">Reference proteome</keyword>
<organism evidence="1 2">
    <name type="scientific">Cichorium intybus</name>
    <name type="common">Chicory</name>
    <dbReference type="NCBI Taxonomy" id="13427"/>
    <lineage>
        <taxon>Eukaryota</taxon>
        <taxon>Viridiplantae</taxon>
        <taxon>Streptophyta</taxon>
        <taxon>Embryophyta</taxon>
        <taxon>Tracheophyta</taxon>
        <taxon>Spermatophyta</taxon>
        <taxon>Magnoliopsida</taxon>
        <taxon>eudicotyledons</taxon>
        <taxon>Gunneridae</taxon>
        <taxon>Pentapetalae</taxon>
        <taxon>asterids</taxon>
        <taxon>campanulids</taxon>
        <taxon>Asterales</taxon>
        <taxon>Asteraceae</taxon>
        <taxon>Cichorioideae</taxon>
        <taxon>Cichorieae</taxon>
        <taxon>Cichoriinae</taxon>
        <taxon>Cichorium</taxon>
    </lineage>
</organism>
<proteinExistence type="predicted"/>
<gene>
    <name evidence="1" type="ORF">L2E82_26810</name>
</gene>
<sequence>MNISMSISNYHLLKENIDLKSSLSATAADMTSTEIQLTRLRSLSATAGMSSREIWLTRLRSFKYYVEWVMLLRDLYSLLEGPMRWFIYTIHTIISAAIAAAVFNDTVQFSHNEIREEKSFEVDMKIIMESLGLVSDDEDMSKITCLEDITSLFDENEPTLDELKEAFGVFDTNNDGFIDAEELQLVLSKLGYSCISESDCSRMIDGYDVDKDAKISSKEFLKLVEDGFLVKRSTLLGEFCSDNGDVPCSDKCCPFPVTNWAKPITLRTPTSSVSLSSTEQCYFLVCISMIQCLDRVLLLASSFSFASTVGAILKVPAS</sequence>
<comment type="caution">
    <text evidence="1">The sequence shown here is derived from an EMBL/GenBank/DDBJ whole genome shotgun (WGS) entry which is preliminary data.</text>
</comment>
<evidence type="ECO:0000313" key="1">
    <source>
        <dbReference type="EMBL" id="KAI3736823.1"/>
    </source>
</evidence>
<reference evidence="2" key="1">
    <citation type="journal article" date="2022" name="Mol. Ecol. Resour.">
        <title>The genomes of chicory, endive, great burdock and yacon provide insights into Asteraceae palaeo-polyploidization history and plant inulin production.</title>
        <authorList>
            <person name="Fan W."/>
            <person name="Wang S."/>
            <person name="Wang H."/>
            <person name="Wang A."/>
            <person name="Jiang F."/>
            <person name="Liu H."/>
            <person name="Zhao H."/>
            <person name="Xu D."/>
            <person name="Zhang Y."/>
        </authorList>
    </citation>
    <scope>NUCLEOTIDE SEQUENCE [LARGE SCALE GENOMIC DNA]</scope>
    <source>
        <strain evidence="2">cv. Punajuju</strain>
    </source>
</reference>
<dbReference type="EMBL" id="CM042013">
    <property type="protein sequence ID" value="KAI3736823.1"/>
    <property type="molecule type" value="Genomic_DNA"/>
</dbReference>
<dbReference type="Proteomes" id="UP001055811">
    <property type="component" value="Linkage Group LG05"/>
</dbReference>
<name>A0ACB9CR59_CICIN</name>
<protein>
    <submittedName>
        <fullName evidence="1">Uncharacterized protein</fullName>
    </submittedName>
</protein>
<reference evidence="1 2" key="2">
    <citation type="journal article" date="2022" name="Mol. Ecol. Resour.">
        <title>The genomes of chicory, endive, great burdock and yacon provide insights into Asteraceae paleo-polyploidization history and plant inulin production.</title>
        <authorList>
            <person name="Fan W."/>
            <person name="Wang S."/>
            <person name="Wang H."/>
            <person name="Wang A."/>
            <person name="Jiang F."/>
            <person name="Liu H."/>
            <person name="Zhao H."/>
            <person name="Xu D."/>
            <person name="Zhang Y."/>
        </authorList>
    </citation>
    <scope>NUCLEOTIDE SEQUENCE [LARGE SCALE GENOMIC DNA]</scope>
    <source>
        <strain evidence="2">cv. Punajuju</strain>
        <tissue evidence="1">Leaves</tissue>
    </source>
</reference>